<feature type="domain" description="Beta-lactamase-related" evidence="3">
    <location>
        <begin position="47"/>
        <end position="331"/>
    </location>
</feature>
<accession>A0AA48HNI3</accession>
<proteinExistence type="predicted"/>
<dbReference type="AlphaFoldDB" id="A0AA48HNI3"/>
<protein>
    <recommendedName>
        <fullName evidence="3">Beta-lactamase-related domain-containing protein</fullName>
    </recommendedName>
</protein>
<dbReference type="InterPro" id="IPR012338">
    <property type="entry name" value="Beta-lactam/transpept-like"/>
</dbReference>
<keyword evidence="1" id="KW-0378">Hydrolase</keyword>
<dbReference type="InterPro" id="IPR001466">
    <property type="entry name" value="Beta-lactam-related"/>
</dbReference>
<feature type="chain" id="PRO_5041449471" description="Beta-lactamase-related domain-containing protein" evidence="2">
    <location>
        <begin position="21"/>
        <end position="470"/>
    </location>
</feature>
<dbReference type="EMBL" id="AP027272">
    <property type="protein sequence ID" value="BDX08484.1"/>
    <property type="molecule type" value="Genomic_DNA"/>
</dbReference>
<dbReference type="PANTHER" id="PTHR43283">
    <property type="entry name" value="BETA-LACTAMASE-RELATED"/>
    <property type="match status" value="1"/>
</dbReference>
<gene>
    <name evidence="4" type="ORF">MACH26_40050</name>
</gene>
<dbReference type="PANTHER" id="PTHR43283:SF11">
    <property type="entry name" value="BETA-LACTAMASE-RELATED DOMAIN-CONTAINING PROTEIN"/>
    <property type="match status" value="1"/>
</dbReference>
<feature type="signal peptide" evidence="2">
    <location>
        <begin position="1"/>
        <end position="20"/>
    </location>
</feature>
<dbReference type="GO" id="GO:0016787">
    <property type="term" value="F:hydrolase activity"/>
    <property type="evidence" value="ECO:0007669"/>
    <property type="project" value="UniProtKB-KW"/>
</dbReference>
<reference evidence="4" key="1">
    <citation type="submission" date="2023-01" db="EMBL/GenBank/DDBJ databases">
        <title>Complete genome sequence of Planctobacterium marinum strain Dej080120_11.</title>
        <authorList>
            <person name="Ueki S."/>
            <person name="Maruyama F."/>
        </authorList>
    </citation>
    <scope>NUCLEOTIDE SEQUENCE</scope>
    <source>
        <strain evidence="4">Dej080120_11</strain>
    </source>
</reference>
<dbReference type="Gene3D" id="3.40.710.10">
    <property type="entry name" value="DD-peptidase/beta-lactamase superfamily"/>
    <property type="match status" value="1"/>
</dbReference>
<keyword evidence="5" id="KW-1185">Reference proteome</keyword>
<dbReference type="KEGG" id="pmaw:MACH26_40050"/>
<evidence type="ECO:0000313" key="4">
    <source>
        <dbReference type="EMBL" id="BDX08484.1"/>
    </source>
</evidence>
<name>A0AA48HNI3_9ALTE</name>
<dbReference type="SUPFAM" id="SSF56601">
    <property type="entry name" value="beta-lactamase/transpeptidase-like"/>
    <property type="match status" value="1"/>
</dbReference>
<dbReference type="RefSeq" id="WP_338294552.1">
    <property type="nucleotide sequence ID" value="NZ_AP027272.1"/>
</dbReference>
<evidence type="ECO:0000259" key="3">
    <source>
        <dbReference type="Pfam" id="PF00144"/>
    </source>
</evidence>
<evidence type="ECO:0000256" key="2">
    <source>
        <dbReference type="SAM" id="SignalP"/>
    </source>
</evidence>
<organism evidence="4 5">
    <name type="scientific">Planctobacterium marinum</name>
    <dbReference type="NCBI Taxonomy" id="1631968"/>
    <lineage>
        <taxon>Bacteria</taxon>
        <taxon>Pseudomonadati</taxon>
        <taxon>Pseudomonadota</taxon>
        <taxon>Gammaproteobacteria</taxon>
        <taxon>Alteromonadales</taxon>
        <taxon>Alteromonadaceae</taxon>
        <taxon>Planctobacterium</taxon>
    </lineage>
</organism>
<dbReference type="Proteomes" id="UP001333710">
    <property type="component" value="Chromosome"/>
</dbReference>
<dbReference type="InterPro" id="IPR050789">
    <property type="entry name" value="Diverse_Enzym_Activities"/>
</dbReference>
<keyword evidence="2" id="KW-0732">Signal</keyword>
<evidence type="ECO:0000256" key="1">
    <source>
        <dbReference type="ARBA" id="ARBA00022801"/>
    </source>
</evidence>
<dbReference type="Pfam" id="PF00144">
    <property type="entry name" value="Beta-lactamase"/>
    <property type="match status" value="1"/>
</dbReference>
<sequence>MHKVLFILFNLLFLSNSLLAAGVGKYSLDPEHVSQLKSDLKASQFSGFVTVADKNSILLQEAFGLANVESQTLFNKSTQIDIGSISKTFTGLAVAKLIDAGKLNPDDTLSLYFADVPKDKASVTIHQLLTHSAGFPGAVGDDYDYVTQTQFIDLALSATLLFKPGSGYEYSNVGFSLVTAIISKITQQNYEAWLQDLVIKPLKLQKTGYARVYDPQIAESNMDGDILAQASWGGTKPGWHLIGNGGMISTAADLVQMGRMILQKPNQTMLQPYVQETGGISHYGYGIVMEQDPVLGKMHWHNGGNNYFYTDFYTLPEQGLVVILHSNNPMTQSGATGRLLATLRGKPLPPVSDVTTLPTIPLDSKTGKLALGFLDAVKQKKSDAWQALLNRSAHPAFLAMAPMEEHVQTHTMLHEEFKAHEFLSFRELQADNGGIAELVIKTKPNNATYTLSVHYKYVDEEPVLTGIGIE</sequence>
<evidence type="ECO:0000313" key="5">
    <source>
        <dbReference type="Proteomes" id="UP001333710"/>
    </source>
</evidence>